<dbReference type="AlphaFoldDB" id="A0A7S2WTS9"/>
<evidence type="ECO:0008006" key="3">
    <source>
        <dbReference type="Google" id="ProtNLM"/>
    </source>
</evidence>
<dbReference type="EMBL" id="HBHJ01027662">
    <property type="protein sequence ID" value="CAD9707331.1"/>
    <property type="molecule type" value="Transcribed_RNA"/>
</dbReference>
<proteinExistence type="predicted"/>
<name>A0A7S2WTS9_9STRA</name>
<organism evidence="2">
    <name type="scientific">Rhizochromulina marina</name>
    <dbReference type="NCBI Taxonomy" id="1034831"/>
    <lineage>
        <taxon>Eukaryota</taxon>
        <taxon>Sar</taxon>
        <taxon>Stramenopiles</taxon>
        <taxon>Ochrophyta</taxon>
        <taxon>Dictyochophyceae</taxon>
        <taxon>Rhizochromulinales</taxon>
        <taxon>Rhizochromulina</taxon>
    </lineage>
</organism>
<reference evidence="2" key="1">
    <citation type="submission" date="2021-01" db="EMBL/GenBank/DDBJ databases">
        <authorList>
            <person name="Corre E."/>
            <person name="Pelletier E."/>
            <person name="Niang G."/>
            <person name="Scheremetjew M."/>
            <person name="Finn R."/>
            <person name="Kale V."/>
            <person name="Holt S."/>
            <person name="Cochrane G."/>
            <person name="Meng A."/>
            <person name="Brown T."/>
            <person name="Cohen L."/>
        </authorList>
    </citation>
    <scope>NUCLEOTIDE SEQUENCE</scope>
    <source>
        <strain evidence="2">CCMP1243</strain>
    </source>
</reference>
<feature type="region of interest" description="Disordered" evidence="1">
    <location>
        <begin position="234"/>
        <end position="254"/>
    </location>
</feature>
<dbReference type="SUPFAM" id="SSF53335">
    <property type="entry name" value="S-adenosyl-L-methionine-dependent methyltransferases"/>
    <property type="match status" value="1"/>
</dbReference>
<evidence type="ECO:0000256" key="1">
    <source>
        <dbReference type="SAM" id="MobiDB-lite"/>
    </source>
</evidence>
<dbReference type="InterPro" id="IPR029063">
    <property type="entry name" value="SAM-dependent_MTases_sf"/>
</dbReference>
<dbReference type="Gene3D" id="3.40.50.150">
    <property type="entry name" value="Vaccinia Virus protein VP39"/>
    <property type="match status" value="1"/>
</dbReference>
<protein>
    <recommendedName>
        <fullName evidence="3">Calmodulin-lysine N-methyltransferase</fullName>
    </recommendedName>
</protein>
<gene>
    <name evidence="2" type="ORF">RMAR1173_LOCUS18322</name>
</gene>
<accession>A0A7S2WTS9</accession>
<sequence>MHGTLRDAYEARMRRLEAAGGRLYRERIRGRAGGAEQWVELHEMPGQRLGSVIWEGARMLSSYLQASGRIQTGARVLELGAGVGLCGILAGIQGAHVVLTEKEDETLELLEKNAARNAARIAAAGGSCRVAALDWTNPAETEAVLDMFSSYVDLVLCSDVVYREDLCTPLVRVLEQVLWRSCKAGSPAFVLLSYKERGVGASFFKALEAAGLSCSEVLDYDAALVSAQGGRVAGPASSGIKAGSTGADATRPEDSVPGENMALPCGVPAPSNTDFENGPQRLFEIRLPRAAFLMHRSRSTPAAAEAPQAVVAQVV</sequence>
<dbReference type="Pfam" id="PF10294">
    <property type="entry name" value="Methyltransf_16"/>
    <property type="match status" value="1"/>
</dbReference>
<dbReference type="PANTHER" id="PTHR14614">
    <property type="entry name" value="HEPATOCELLULAR CARCINOMA-ASSOCIATED ANTIGEN"/>
    <property type="match status" value="1"/>
</dbReference>
<dbReference type="InterPro" id="IPR019410">
    <property type="entry name" value="Methyltransf_16"/>
</dbReference>
<evidence type="ECO:0000313" key="2">
    <source>
        <dbReference type="EMBL" id="CAD9707331.1"/>
    </source>
</evidence>